<keyword evidence="2" id="KW-0472">Membrane</keyword>
<reference evidence="3" key="1">
    <citation type="submission" date="2020-11" db="EMBL/GenBank/DDBJ databases">
        <title>Chlorella ohadii genome sequencing and assembly.</title>
        <authorList>
            <person name="Murik O."/>
            <person name="Treves H."/>
            <person name="Kedem I."/>
            <person name="Shotland Y."/>
            <person name="Kaplan A."/>
        </authorList>
    </citation>
    <scope>NUCLEOTIDE SEQUENCE</scope>
    <source>
        <strain evidence="3">1</strain>
    </source>
</reference>
<feature type="compositionally biased region" description="Pro residues" evidence="1">
    <location>
        <begin position="759"/>
        <end position="768"/>
    </location>
</feature>
<dbReference type="Pfam" id="PF12576">
    <property type="entry name" value="DUF3754"/>
    <property type="match status" value="1"/>
</dbReference>
<feature type="region of interest" description="Disordered" evidence="1">
    <location>
        <begin position="611"/>
        <end position="642"/>
    </location>
</feature>
<dbReference type="Proteomes" id="UP001205105">
    <property type="component" value="Unassembled WGS sequence"/>
</dbReference>
<dbReference type="InterPro" id="IPR022227">
    <property type="entry name" value="DUF3754"/>
</dbReference>
<name>A0AAD5DWB8_9CHLO</name>
<feature type="compositionally biased region" description="Low complexity" evidence="1">
    <location>
        <begin position="631"/>
        <end position="641"/>
    </location>
</feature>
<sequence>MADRTAARPASQRPPPPPPPQSVEVTRERIVAPPERFIAVSDDSLLQHFQGALPVDADQLAALFAMLEGVVQHEYLALRHRLEADFAFFSACASGTSPSTHLTGSTHLPAAEGGKPAVGAAAAGATAATTARRRAFKRLSSIEAHERRFLKDFMECMHASHFRLLGRDEWEAAAAEAFLFTLPVAVDFSALDRRMLERYWGDRPEERAALPDVSDRILIFCRGFEPLLQARMRGRYLWQKLELLLSFFLLAPLWTAMAWVLQQLGLSAPPPPPLAGGASCTPRPQGKPDITFKAAGTAAKAACKWRRAARGELDADESLMHEACTIIERRTMSRALPTGRAVLRRFFETIELQEACFKEVVVLFRRKVGKGRGGGGHKEIVREASWGKDVDDSLAAHNIHIRHFGGVPLADIELVMPEKKVYVPPSVFVQLVAAAVAAIVGLFYSLFSAEGRNWTAASERNEIEREMNRMLFERSKASQEAVLKTLVDEMARRVMQHIRECFLAYCCLLAAGKELTDADLDTKCERLLRRRFSLPLDFTAEQAIPALCKWGLVACLPDGRLHAQPLPAALTALDAVWDGIYDFPGGRDVASSAGNEAAGPVAADSHAAGRAALGGQDGTEDCTLGSGGEAAQGAGAEWAEGPAEDDAWQLAAVGGEEQLDDQPEQLEVQQQEQVGAWEAGTQGRQLAGAGSDAGSGGSTKVLTDTGAKGNAFGFANGNAAVTGNSASADATALASSQGAGSSAYAKVLAKASTGGSAPAPSPPSPPEWPDLSAMAGAASSASASSDSSSSASDQKAPKVVVCSGQVLKTCCAIPIPSSTSSASASSSAGASADSSGSGGRRLSGSGSSASAASSANAVAALPAKACAAGESVCEQAAALLAAQEKPAVPELVCKFTSYEAVLIGHPWLWAKKVVKPVEVCLTLECDQPPVWTDGEDFHCVCPTEAPSPCDNSSTTADSSCPQPTYVPAKVTTAADASATAGAAAGAGGK</sequence>
<dbReference type="AlphaFoldDB" id="A0AAD5DWB8"/>
<feature type="region of interest" description="Disordered" evidence="1">
    <location>
        <begin position="818"/>
        <end position="847"/>
    </location>
</feature>
<keyword evidence="2" id="KW-1133">Transmembrane helix</keyword>
<dbReference type="PANTHER" id="PTHR33645:SF11">
    <property type="entry name" value="AMINOPEPTIDASE (DUF3754)"/>
    <property type="match status" value="1"/>
</dbReference>
<dbReference type="EMBL" id="JADXDR010000023">
    <property type="protein sequence ID" value="KAI7844842.1"/>
    <property type="molecule type" value="Genomic_DNA"/>
</dbReference>
<keyword evidence="2" id="KW-0812">Transmembrane</keyword>
<dbReference type="PANTHER" id="PTHR33645">
    <property type="entry name" value="AMINOPEPTIDASE (DUF3754)"/>
    <property type="match status" value="1"/>
</dbReference>
<feature type="region of interest" description="Disordered" evidence="1">
    <location>
        <begin position="1"/>
        <end position="24"/>
    </location>
</feature>
<evidence type="ECO:0000256" key="1">
    <source>
        <dbReference type="SAM" id="MobiDB-lite"/>
    </source>
</evidence>
<evidence type="ECO:0000256" key="2">
    <source>
        <dbReference type="SAM" id="Phobius"/>
    </source>
</evidence>
<proteinExistence type="predicted"/>
<feature type="transmembrane region" description="Helical" evidence="2">
    <location>
        <begin position="241"/>
        <end position="261"/>
    </location>
</feature>
<feature type="region of interest" description="Disordered" evidence="1">
    <location>
        <begin position="752"/>
        <end position="794"/>
    </location>
</feature>
<organism evidence="3 4">
    <name type="scientific">Chlorella ohadii</name>
    <dbReference type="NCBI Taxonomy" id="2649997"/>
    <lineage>
        <taxon>Eukaryota</taxon>
        <taxon>Viridiplantae</taxon>
        <taxon>Chlorophyta</taxon>
        <taxon>core chlorophytes</taxon>
        <taxon>Trebouxiophyceae</taxon>
        <taxon>Chlorellales</taxon>
        <taxon>Chlorellaceae</taxon>
        <taxon>Chlorella clade</taxon>
        <taxon>Chlorella</taxon>
    </lineage>
</organism>
<feature type="compositionally biased region" description="Low complexity" evidence="1">
    <location>
        <begin position="818"/>
        <end position="835"/>
    </location>
</feature>
<comment type="caution">
    <text evidence="3">The sequence shown here is derived from an EMBL/GenBank/DDBJ whole genome shotgun (WGS) entry which is preliminary data.</text>
</comment>
<evidence type="ECO:0000313" key="3">
    <source>
        <dbReference type="EMBL" id="KAI7844842.1"/>
    </source>
</evidence>
<feature type="compositionally biased region" description="Pro residues" evidence="1">
    <location>
        <begin position="12"/>
        <end position="21"/>
    </location>
</feature>
<gene>
    <name evidence="3" type="ORF">COHA_001496</name>
</gene>
<evidence type="ECO:0000313" key="4">
    <source>
        <dbReference type="Proteomes" id="UP001205105"/>
    </source>
</evidence>
<keyword evidence="4" id="KW-1185">Reference proteome</keyword>
<accession>A0AAD5DWB8</accession>
<protein>
    <submittedName>
        <fullName evidence="3">Uncharacterized protein</fullName>
    </submittedName>
</protein>
<feature type="compositionally biased region" description="Low complexity" evidence="1">
    <location>
        <begin position="769"/>
        <end position="792"/>
    </location>
</feature>